<accession>A0A3P7PU95</accession>
<dbReference type="Proteomes" id="UP000274756">
    <property type="component" value="Unassembled WGS sequence"/>
</dbReference>
<evidence type="ECO:0000313" key="3">
    <source>
        <dbReference type="Proteomes" id="UP000274756"/>
    </source>
</evidence>
<evidence type="ECO:0000313" key="2">
    <source>
        <dbReference type="EMBL" id="VDN60344.1"/>
    </source>
</evidence>
<protein>
    <submittedName>
        <fullName evidence="2">Uncharacterized protein</fullName>
    </submittedName>
</protein>
<keyword evidence="1" id="KW-0812">Transmembrane</keyword>
<dbReference type="EMBL" id="UYYG01001211">
    <property type="protein sequence ID" value="VDN60344.1"/>
    <property type="molecule type" value="Genomic_DNA"/>
</dbReference>
<sequence>MQIALVPLSISQCFGYFSYFAYYLDSLSAISVIFTLVKR</sequence>
<dbReference type="AlphaFoldDB" id="A0A3P7PU95"/>
<name>A0A3P7PU95_DRAME</name>
<feature type="transmembrane region" description="Helical" evidence="1">
    <location>
        <begin position="20"/>
        <end position="37"/>
    </location>
</feature>
<keyword evidence="1" id="KW-1133">Transmembrane helix</keyword>
<keyword evidence="1" id="KW-0472">Membrane</keyword>
<evidence type="ECO:0000256" key="1">
    <source>
        <dbReference type="SAM" id="Phobius"/>
    </source>
</evidence>
<gene>
    <name evidence="2" type="ORF">DME_LOCUS10317</name>
</gene>
<reference evidence="2 3" key="1">
    <citation type="submission" date="2018-11" db="EMBL/GenBank/DDBJ databases">
        <authorList>
            <consortium name="Pathogen Informatics"/>
        </authorList>
    </citation>
    <scope>NUCLEOTIDE SEQUENCE [LARGE SCALE GENOMIC DNA]</scope>
</reference>
<organism evidence="2 3">
    <name type="scientific">Dracunculus medinensis</name>
    <name type="common">Guinea worm</name>
    <dbReference type="NCBI Taxonomy" id="318479"/>
    <lineage>
        <taxon>Eukaryota</taxon>
        <taxon>Metazoa</taxon>
        <taxon>Ecdysozoa</taxon>
        <taxon>Nematoda</taxon>
        <taxon>Chromadorea</taxon>
        <taxon>Rhabditida</taxon>
        <taxon>Spirurina</taxon>
        <taxon>Dracunculoidea</taxon>
        <taxon>Dracunculidae</taxon>
        <taxon>Dracunculus</taxon>
    </lineage>
</organism>
<keyword evidence="3" id="KW-1185">Reference proteome</keyword>
<proteinExistence type="predicted"/>